<dbReference type="RefSeq" id="WP_211465523.1">
    <property type="nucleotide sequence ID" value="NZ_JAGSXH010000013.1"/>
</dbReference>
<dbReference type="Proteomes" id="UP000677913">
    <property type="component" value="Unassembled WGS sequence"/>
</dbReference>
<evidence type="ECO:0000256" key="4">
    <source>
        <dbReference type="PIRSR" id="PIRSR001227-1"/>
    </source>
</evidence>
<dbReference type="GO" id="GO:0016811">
    <property type="term" value="F:hydrolase activity, acting on carbon-nitrogen (but not peptide) bonds, in linear amides"/>
    <property type="evidence" value="ECO:0007669"/>
    <property type="project" value="InterPro"/>
</dbReference>
<keyword evidence="7" id="KW-0812">Transmembrane</keyword>
<dbReference type="InterPro" id="IPR002692">
    <property type="entry name" value="S45"/>
</dbReference>
<dbReference type="AlphaFoldDB" id="A0A8J7WNE1"/>
<dbReference type="PANTHER" id="PTHR34218:SF4">
    <property type="entry name" value="ACYL-HOMOSERINE LACTONE ACYLASE QUIP"/>
    <property type="match status" value="1"/>
</dbReference>
<dbReference type="Gene3D" id="3.60.20.10">
    <property type="entry name" value="Glutamine Phosphoribosylpyrophosphate, subunit 1, domain 1"/>
    <property type="match status" value="1"/>
</dbReference>
<comment type="similarity">
    <text evidence="1">Belongs to the peptidase S45 family.</text>
</comment>
<evidence type="ECO:0000256" key="1">
    <source>
        <dbReference type="ARBA" id="ARBA00006586"/>
    </source>
</evidence>
<comment type="cofactor">
    <cofactor evidence="5">
        <name>Ca(2+)</name>
        <dbReference type="ChEBI" id="CHEBI:29108"/>
    </cofactor>
    <text evidence="5">Binds 1 Ca(2+) ion per dimer.</text>
</comment>
<evidence type="ECO:0000313" key="9">
    <source>
        <dbReference type="Proteomes" id="UP000677913"/>
    </source>
</evidence>
<protein>
    <submittedName>
        <fullName evidence="8">Penicillin acylase family protein</fullName>
    </submittedName>
</protein>
<feature type="compositionally biased region" description="Low complexity" evidence="6">
    <location>
        <begin position="90"/>
        <end position="99"/>
    </location>
</feature>
<keyword evidence="7" id="KW-0472">Membrane</keyword>
<dbReference type="GO" id="GO:0046872">
    <property type="term" value="F:metal ion binding"/>
    <property type="evidence" value="ECO:0007669"/>
    <property type="project" value="UniProtKB-KW"/>
</dbReference>
<keyword evidence="5" id="KW-0106">Calcium</keyword>
<feature type="binding site" evidence="5">
    <location>
        <position position="344"/>
    </location>
    <ligand>
        <name>Ca(2+)</name>
        <dbReference type="ChEBI" id="CHEBI:29108"/>
    </ligand>
</feature>
<dbReference type="InterPro" id="IPR023343">
    <property type="entry name" value="Penicillin_amidase_dom1"/>
</dbReference>
<keyword evidence="7" id="KW-1133">Transmembrane helix</keyword>
<keyword evidence="3" id="KW-0865">Zymogen</keyword>
<evidence type="ECO:0000256" key="7">
    <source>
        <dbReference type="SAM" id="Phobius"/>
    </source>
</evidence>
<organism evidence="8 9">
    <name type="scientific">Actinocrinis puniceicyclus</name>
    <dbReference type="NCBI Taxonomy" id="977794"/>
    <lineage>
        <taxon>Bacteria</taxon>
        <taxon>Bacillati</taxon>
        <taxon>Actinomycetota</taxon>
        <taxon>Actinomycetes</taxon>
        <taxon>Catenulisporales</taxon>
        <taxon>Actinospicaceae</taxon>
        <taxon>Actinocrinis</taxon>
    </lineage>
</organism>
<evidence type="ECO:0000256" key="6">
    <source>
        <dbReference type="SAM" id="MobiDB-lite"/>
    </source>
</evidence>
<feature type="region of interest" description="Disordered" evidence="6">
    <location>
        <begin position="1"/>
        <end position="99"/>
    </location>
</feature>
<feature type="transmembrane region" description="Helical" evidence="7">
    <location>
        <begin position="145"/>
        <end position="168"/>
    </location>
</feature>
<evidence type="ECO:0000256" key="3">
    <source>
        <dbReference type="ARBA" id="ARBA00023145"/>
    </source>
</evidence>
<dbReference type="EMBL" id="JAGSXH010000013">
    <property type="protein sequence ID" value="MBS2962640.1"/>
    <property type="molecule type" value="Genomic_DNA"/>
</dbReference>
<dbReference type="CDD" id="cd03747">
    <property type="entry name" value="Ntn_PGA_like"/>
    <property type="match status" value="1"/>
</dbReference>
<dbReference type="GO" id="GO:0017000">
    <property type="term" value="P:antibiotic biosynthetic process"/>
    <property type="evidence" value="ECO:0007669"/>
    <property type="project" value="InterPro"/>
</dbReference>
<dbReference type="PIRSF" id="PIRSF001227">
    <property type="entry name" value="Pen_acylase"/>
    <property type="match status" value="1"/>
</dbReference>
<reference evidence="8" key="1">
    <citation type="submission" date="2021-04" db="EMBL/GenBank/DDBJ databases">
        <title>Genome based classification of Actinospica acidithermotolerans sp. nov., an actinobacterium isolated from an Indonesian hot spring.</title>
        <authorList>
            <person name="Kusuma A.B."/>
            <person name="Putra K.E."/>
            <person name="Nafisah S."/>
            <person name="Loh J."/>
            <person name="Nouioui I."/>
            <person name="Goodfellow M."/>
        </authorList>
    </citation>
    <scope>NUCLEOTIDE SEQUENCE</scope>
    <source>
        <strain evidence="8">DSM 45618</strain>
    </source>
</reference>
<dbReference type="PANTHER" id="PTHR34218">
    <property type="entry name" value="PEPTIDASE S45 PENICILLIN AMIDASE"/>
    <property type="match status" value="1"/>
</dbReference>
<dbReference type="Gene3D" id="1.10.1400.10">
    <property type="match status" value="1"/>
</dbReference>
<feature type="binding site" evidence="5">
    <location>
        <position position="510"/>
    </location>
    <ligand>
        <name>Ca(2+)</name>
        <dbReference type="ChEBI" id="CHEBI:29108"/>
    </ligand>
</feature>
<keyword evidence="2" id="KW-0378">Hydrolase</keyword>
<keyword evidence="9" id="KW-1185">Reference proteome</keyword>
<dbReference type="Gene3D" id="2.30.120.10">
    <property type="match status" value="1"/>
</dbReference>
<evidence type="ECO:0000313" key="8">
    <source>
        <dbReference type="EMBL" id="MBS2962640.1"/>
    </source>
</evidence>
<comment type="caution">
    <text evidence="8">The sequence shown here is derived from an EMBL/GenBank/DDBJ whole genome shotgun (WGS) entry which is preliminary data.</text>
</comment>
<keyword evidence="5" id="KW-0479">Metal-binding</keyword>
<dbReference type="InterPro" id="IPR043146">
    <property type="entry name" value="Penicillin_amidase_N_B-knob"/>
</dbReference>
<dbReference type="SUPFAM" id="SSF56235">
    <property type="entry name" value="N-terminal nucleophile aminohydrolases (Ntn hydrolases)"/>
    <property type="match status" value="1"/>
</dbReference>
<feature type="active site" description="Nucleophile" evidence="4">
    <location>
        <position position="429"/>
    </location>
</feature>
<dbReference type="Pfam" id="PF01804">
    <property type="entry name" value="Penicil_amidase"/>
    <property type="match status" value="1"/>
</dbReference>
<evidence type="ECO:0000256" key="2">
    <source>
        <dbReference type="ARBA" id="ARBA00022801"/>
    </source>
</evidence>
<dbReference type="Gene3D" id="1.10.439.10">
    <property type="entry name" value="Penicillin Amidohydrolase, domain 1"/>
    <property type="match status" value="1"/>
</dbReference>
<gene>
    <name evidence="8" type="ORF">KGA66_06255</name>
</gene>
<evidence type="ECO:0000256" key="5">
    <source>
        <dbReference type="PIRSR" id="PIRSR001227-2"/>
    </source>
</evidence>
<feature type="compositionally biased region" description="Low complexity" evidence="6">
    <location>
        <begin position="63"/>
        <end position="82"/>
    </location>
</feature>
<proteinExistence type="inferred from homology"/>
<dbReference type="InterPro" id="IPR043147">
    <property type="entry name" value="Penicillin_amidase_A-knob"/>
</dbReference>
<dbReference type="InterPro" id="IPR029055">
    <property type="entry name" value="Ntn_hydrolases_N"/>
</dbReference>
<accession>A0A8J7WNE1</accession>
<feature type="binding site" evidence="5">
    <location>
        <position position="507"/>
    </location>
    <ligand>
        <name>Ca(2+)</name>
        <dbReference type="ChEBI" id="CHEBI:29108"/>
    </ligand>
</feature>
<feature type="compositionally biased region" description="Low complexity" evidence="6">
    <location>
        <begin position="1"/>
        <end position="27"/>
    </location>
</feature>
<dbReference type="InterPro" id="IPR014395">
    <property type="entry name" value="Pen/GL7ACA/AHL_acylase"/>
</dbReference>
<sequence>MSPTHPSAAQPSDAQPAAATAPKTASAGNARLVVSEQGDQGPGRLEPGSVDEGASAPAVPEVGAGPQHPAGPAPAAAEEATGSEVGVNSPAGGAEPGAGADVLATAETSVAVGAAVPAIAERPADIASPTSGGSARHKRLTRLRLLLALVVGLVLVLTIATGAGAWAFTNALHASYPLTSGTLDVAGLSAPVAVQRDANGIPQLYAQTSQDLFLAEGYVQAQDRFWQMDIDRHITSGTLASMLGSGALKYDEFVRTLGWRTVAEQSYAKLKPDTKQYLQAYSKGVNAYLATHSGGSSLSIEYTIIGAPLVGKVSHYRPAPWTPIDSVAWIEAMAWDLRDNVDNEIARSLLTQTLSVDQIEQLYPSYPYSKHPTIVTQGALVGSTYEQNATASAALPAAAQQKLAQLSQLLSQVPSVLGPADPAGSGVGSNSWVVSGALTTTGAPLLANDPHLAPSLPSVWYQIGLHCQNIGPQCQYDVSGYSFPGMPGVIIGHNADIAWGFTNEADDVSDLYLEKIDGHDYLYDGKEYPIAEHTETIDVADGQPVTITVRSTRHGPLISDVSDTDKLVGKDAPAARSGDPAQGAAPGIQYAVALQWTALQTNPTMDALFELDRASDWSEFRAAAEDFTVPAQNLVYADTKGNIGYQAPGRIPIRKSGDGRWPVPGWTSAYDWTGYIPFSALPNEFNPSRGFIVTANNAVVGPTYPYTLTTDWDYGYRSQRITDDIKRLTANGRKISVADMASIQNDSYNPQAAQLVPYLLNLKTDAFTRSAQNLLKHWDFTQPATSGAAAYYNAVWAEILKLTFGNKLPNGVDAAVLGFDGGDRWFAVVDAIINQPDSEWWDNPKTTQRETRDTILTAALKKARLDLTAKLGKDVSAWTWGRLHTLTPTEQTLGTNGPGIVKWLLNGQAEQLAGGSSLVDATSWDLSSGDFQVTVAPSMRMIVDLGSFDRSRWVNQTGESGHVDDPNYLDQAPLWAAGQTLPWAFGEHAVKAATTATLTLRPAGP</sequence>
<name>A0A8J7WNE1_9ACTN</name>